<proteinExistence type="predicted"/>
<gene>
    <name evidence="1" type="ORF">Barba2A_gp027</name>
</gene>
<protein>
    <submittedName>
        <fullName evidence="1">Uncharacterized protein</fullName>
    </submittedName>
</protein>
<accession>A0A4P8MWA6</accession>
<dbReference type="Proteomes" id="UP000302738">
    <property type="component" value="Segment"/>
</dbReference>
<dbReference type="EMBL" id="MK719703">
    <property type="protein sequence ID" value="QCQ58150.1"/>
    <property type="molecule type" value="Genomic_DNA"/>
</dbReference>
<reference evidence="1 2" key="1">
    <citation type="submission" date="2019-03" db="EMBL/GenBank/DDBJ databases">
        <title>Genomic and seasonal variations among aquatic phages infecting the Baltic Sea Gammaproteobacteria Rheinheimera sp. bal341.</title>
        <authorList>
            <person name="Nilsson E."/>
            <person name="Li K."/>
            <person name="Fridlund J."/>
            <person name="Sulcius S."/>
            <person name="Bunse C."/>
            <person name="Karlsson C.M.G."/>
            <person name="Lindh M."/>
            <person name="Lundin D."/>
            <person name="Pinhassi J."/>
            <person name="Holmfeldt K."/>
        </authorList>
    </citation>
    <scope>NUCLEOTIDE SEQUENCE [LARGE SCALE GENOMIC DNA]</scope>
</reference>
<organism evidence="1 2">
    <name type="scientific">Rheinheimera phage vB_RspM_Barba2A</name>
    <dbReference type="NCBI Taxonomy" id="2565679"/>
    <lineage>
        <taxon>Viruses</taxon>
        <taxon>Duplodnaviria</taxon>
        <taxon>Heunggongvirae</taxon>
        <taxon>Uroviricota</taxon>
        <taxon>Caudoviricetes</taxon>
        <taxon>Barbavirus</taxon>
        <taxon>Barbavirus barba18A</taxon>
    </lineage>
</organism>
<evidence type="ECO:0000313" key="2">
    <source>
        <dbReference type="Proteomes" id="UP000302738"/>
    </source>
</evidence>
<evidence type="ECO:0000313" key="1">
    <source>
        <dbReference type="EMBL" id="QCQ58150.1"/>
    </source>
</evidence>
<name>A0A4P8MWA6_9CAUD</name>
<sequence length="54" mass="6425">MKTPNNRQEANALLALRLDTKRELQAELFEINDEIKQLENYIKMCQDSDQIKLF</sequence>